<dbReference type="InterPro" id="IPR027417">
    <property type="entry name" value="P-loop_NTPase"/>
</dbReference>
<evidence type="ECO:0000256" key="2">
    <source>
        <dbReference type="ARBA" id="ARBA00022692"/>
    </source>
</evidence>
<protein>
    <submittedName>
        <fullName evidence="11">ATP-binding cassette, subfamily B</fullName>
    </submittedName>
</protein>
<keyword evidence="4 11" id="KW-0067">ATP-binding</keyword>
<dbReference type="PROSITE" id="PS50929">
    <property type="entry name" value="ABC_TM1F"/>
    <property type="match status" value="1"/>
</dbReference>
<evidence type="ECO:0000256" key="5">
    <source>
        <dbReference type="ARBA" id="ARBA00022989"/>
    </source>
</evidence>
<dbReference type="PANTHER" id="PTHR43394">
    <property type="entry name" value="ATP-DEPENDENT PERMEASE MDL1, MITOCHONDRIAL"/>
    <property type="match status" value="1"/>
</dbReference>
<reference evidence="11 12" key="1">
    <citation type="submission" date="2022-06" db="EMBL/GenBank/DDBJ databases">
        <title>Genomic Encyclopedia of Archaeal and Bacterial Type Strains, Phase II (KMG-II): from individual species to whole genera.</title>
        <authorList>
            <person name="Goeker M."/>
        </authorList>
    </citation>
    <scope>NUCLEOTIDE SEQUENCE [LARGE SCALE GENOMIC DNA]</scope>
    <source>
        <strain evidence="11 12">DSM 40477</strain>
    </source>
</reference>
<sequence length="655" mass="71444">MLPPWLVADGQLDMARIPLWTMARQAPRTARFVLGLAWRASRASLVLLVACRMVQALATGLGVFGAAELLTRILSAGPTADRVIAALPAFLAVVGLLALRAGASIVALAMQGRLLPLLRQQVHFRLLPAASYVDLEAYDDDAFCDRLERAATNGMTYVELALQRLVAMLESVVTLVAALTAMTVLDPLLLPMVIATAVPVAWGVLVIARRKYTRFATLAPLNRRRFVIFRMLAFRATSAGEMRAYNAQPALLARYRRVQNTLISTEVDLAMAEGRVRLTCRALSGVLLGATYALLGWLLYRDAMPLATAGAAVLAIRIASDNLSDLMLETSFVYECSLYVRDLMSFLEEAASRTRPSTGRRAPADPHTITVDRVTFTYRGQETPALRDVSLTIRRGERIALVGENGSGKSTLAKILAGLYAPSSGRVLWDGVDLADCDPDSVTDRVAVICQEPTRWPLSARANVRIGRTEDPDPDGSRFRAATTVTELDRVVSELPHGWDTMLSKDFRNGCDLSGGQWQKMACARALYRDAALLISDEPTANLDAKAEAKINELLTRGERDQACVLITHRMATVRWVDRIYVLHEGRITEQGTHEELMAADGRYAELFRTQAHSYLGDDDLGDSSLACGMALPALPPMTKPEPRPVASSVDGQAG</sequence>
<evidence type="ECO:0000256" key="4">
    <source>
        <dbReference type="ARBA" id="ARBA00022840"/>
    </source>
</evidence>
<dbReference type="InterPro" id="IPR036640">
    <property type="entry name" value="ABC1_TM_sf"/>
</dbReference>
<evidence type="ECO:0000256" key="8">
    <source>
        <dbReference type="SAM" id="Phobius"/>
    </source>
</evidence>
<dbReference type="InterPro" id="IPR003439">
    <property type="entry name" value="ABC_transporter-like_ATP-bd"/>
</dbReference>
<dbReference type="PROSITE" id="PS50893">
    <property type="entry name" value="ABC_TRANSPORTER_2"/>
    <property type="match status" value="1"/>
</dbReference>
<keyword evidence="12" id="KW-1185">Reference proteome</keyword>
<dbReference type="Proteomes" id="UP001205311">
    <property type="component" value="Unassembled WGS sequence"/>
</dbReference>
<accession>A0ABT1I1L3</accession>
<organism evidence="11 12">
    <name type="scientific">Streptoalloteichus tenebrarius (strain ATCC 17920 / DSM 40477 / JCM 4838 / CBS 697.72 / NBRC 16177 / NCIMB 11028 / NRRL B-12390 / A12253. 1 / ISP 5477)</name>
    <name type="common">Streptomyces tenebrarius</name>
    <dbReference type="NCBI Taxonomy" id="1933"/>
    <lineage>
        <taxon>Bacteria</taxon>
        <taxon>Bacillati</taxon>
        <taxon>Actinomycetota</taxon>
        <taxon>Actinomycetes</taxon>
        <taxon>Pseudonocardiales</taxon>
        <taxon>Pseudonocardiaceae</taxon>
        <taxon>Streptoalloteichus</taxon>
    </lineage>
</organism>
<dbReference type="InterPro" id="IPR039421">
    <property type="entry name" value="Type_1_exporter"/>
</dbReference>
<keyword evidence="2 8" id="KW-0812">Transmembrane</keyword>
<keyword evidence="3" id="KW-0547">Nucleotide-binding</keyword>
<evidence type="ECO:0000259" key="9">
    <source>
        <dbReference type="PROSITE" id="PS50893"/>
    </source>
</evidence>
<dbReference type="Pfam" id="PF00005">
    <property type="entry name" value="ABC_tran"/>
    <property type="match status" value="1"/>
</dbReference>
<evidence type="ECO:0000256" key="1">
    <source>
        <dbReference type="ARBA" id="ARBA00004651"/>
    </source>
</evidence>
<feature type="transmembrane region" description="Helical" evidence="8">
    <location>
        <begin position="87"/>
        <end position="110"/>
    </location>
</feature>
<evidence type="ECO:0000256" key="3">
    <source>
        <dbReference type="ARBA" id="ARBA00022741"/>
    </source>
</evidence>
<evidence type="ECO:0000313" key="11">
    <source>
        <dbReference type="EMBL" id="MCP2261675.1"/>
    </source>
</evidence>
<feature type="transmembrane region" description="Helical" evidence="8">
    <location>
        <begin position="188"/>
        <end position="208"/>
    </location>
</feature>
<dbReference type="InterPro" id="IPR011527">
    <property type="entry name" value="ABC1_TM_dom"/>
</dbReference>
<dbReference type="SMART" id="SM00382">
    <property type="entry name" value="AAA"/>
    <property type="match status" value="1"/>
</dbReference>
<dbReference type="EMBL" id="JAMTCP010000046">
    <property type="protein sequence ID" value="MCP2261675.1"/>
    <property type="molecule type" value="Genomic_DNA"/>
</dbReference>
<feature type="transmembrane region" description="Helical" evidence="8">
    <location>
        <begin position="278"/>
        <end position="300"/>
    </location>
</feature>
<gene>
    <name evidence="11" type="ORF">LX15_005401</name>
</gene>
<feature type="region of interest" description="Disordered" evidence="7">
    <location>
        <begin position="634"/>
        <end position="655"/>
    </location>
</feature>
<dbReference type="Gene3D" id="1.20.1560.10">
    <property type="entry name" value="ABC transporter type 1, transmembrane domain"/>
    <property type="match status" value="1"/>
</dbReference>
<keyword evidence="6 8" id="KW-0472">Membrane</keyword>
<comment type="caution">
    <text evidence="11">The sequence shown here is derived from an EMBL/GenBank/DDBJ whole genome shotgun (WGS) entry which is preliminary data.</text>
</comment>
<dbReference type="Gene3D" id="3.40.50.300">
    <property type="entry name" value="P-loop containing nucleotide triphosphate hydrolases"/>
    <property type="match status" value="1"/>
</dbReference>
<name>A0ABT1I1L3_STRSD</name>
<feature type="domain" description="ABC transporter" evidence="9">
    <location>
        <begin position="369"/>
        <end position="610"/>
    </location>
</feature>
<comment type="subcellular location">
    <subcellularLocation>
        <location evidence="1">Cell membrane</location>
        <topology evidence="1">Multi-pass membrane protein</topology>
    </subcellularLocation>
</comment>
<feature type="transmembrane region" description="Helical" evidence="8">
    <location>
        <begin position="165"/>
        <end position="182"/>
    </location>
</feature>
<feature type="domain" description="ABC transmembrane type-1" evidence="10">
    <location>
        <begin position="46"/>
        <end position="327"/>
    </location>
</feature>
<dbReference type="InterPro" id="IPR003593">
    <property type="entry name" value="AAA+_ATPase"/>
</dbReference>
<evidence type="ECO:0000256" key="7">
    <source>
        <dbReference type="SAM" id="MobiDB-lite"/>
    </source>
</evidence>
<keyword evidence="5 8" id="KW-1133">Transmembrane helix</keyword>
<dbReference type="GO" id="GO:0005524">
    <property type="term" value="F:ATP binding"/>
    <property type="evidence" value="ECO:0007669"/>
    <property type="project" value="UniProtKB-KW"/>
</dbReference>
<dbReference type="SUPFAM" id="SSF52540">
    <property type="entry name" value="P-loop containing nucleoside triphosphate hydrolases"/>
    <property type="match status" value="1"/>
</dbReference>
<evidence type="ECO:0000313" key="12">
    <source>
        <dbReference type="Proteomes" id="UP001205311"/>
    </source>
</evidence>
<proteinExistence type="predicted"/>
<dbReference type="PANTHER" id="PTHR43394:SF1">
    <property type="entry name" value="ATP-BINDING CASSETTE SUB-FAMILY B MEMBER 10, MITOCHONDRIAL"/>
    <property type="match status" value="1"/>
</dbReference>
<evidence type="ECO:0000256" key="6">
    <source>
        <dbReference type="ARBA" id="ARBA00023136"/>
    </source>
</evidence>
<evidence type="ECO:0000259" key="10">
    <source>
        <dbReference type="PROSITE" id="PS50929"/>
    </source>
</evidence>
<feature type="transmembrane region" description="Helical" evidence="8">
    <location>
        <begin position="45"/>
        <end position="67"/>
    </location>
</feature>
<dbReference type="SUPFAM" id="SSF90123">
    <property type="entry name" value="ABC transporter transmembrane region"/>
    <property type="match status" value="1"/>
</dbReference>